<dbReference type="AlphaFoldDB" id="A0A7C2CRE5"/>
<dbReference type="FunFam" id="3.90.650.10:FF:000011">
    <property type="entry name" value="Phosphoribosylformylglycinamidine cyclo-ligase"/>
    <property type="match status" value="1"/>
</dbReference>
<keyword evidence="7 15" id="KW-0436">Ligase</keyword>
<evidence type="ECO:0000256" key="2">
    <source>
        <dbReference type="ARBA" id="ARBA00004686"/>
    </source>
</evidence>
<dbReference type="SUPFAM" id="SSF56042">
    <property type="entry name" value="PurM C-terminal domain-like"/>
    <property type="match status" value="1"/>
</dbReference>
<evidence type="ECO:0000256" key="13">
    <source>
        <dbReference type="ARBA" id="ARBA00033093"/>
    </source>
</evidence>
<proteinExistence type="inferred from homology"/>
<keyword evidence="8 15" id="KW-0547">Nucleotide-binding</keyword>
<evidence type="ECO:0000256" key="5">
    <source>
        <dbReference type="ARBA" id="ARBA00020367"/>
    </source>
</evidence>
<dbReference type="RefSeq" id="WP_149122927.1">
    <property type="nucleotide sequence ID" value="NZ_VTFL01000004.1"/>
</dbReference>
<accession>A0A7C2CRE5</accession>
<feature type="domain" description="PurM-like C-terminal" evidence="17">
    <location>
        <begin position="186"/>
        <end position="349"/>
    </location>
</feature>
<evidence type="ECO:0000256" key="11">
    <source>
        <dbReference type="ARBA" id="ARBA00031908"/>
    </source>
</evidence>
<dbReference type="InterPro" id="IPR004733">
    <property type="entry name" value="PurM_cligase"/>
</dbReference>
<dbReference type="GO" id="GO:0004641">
    <property type="term" value="F:phosphoribosylformylglycinamidine cyclo-ligase activity"/>
    <property type="evidence" value="ECO:0007669"/>
    <property type="project" value="UniProtKB-UniRule"/>
</dbReference>
<evidence type="ECO:0000256" key="7">
    <source>
        <dbReference type="ARBA" id="ARBA00022598"/>
    </source>
</evidence>
<name>A0A7C2CRE5_DICTH</name>
<evidence type="ECO:0000256" key="10">
    <source>
        <dbReference type="ARBA" id="ARBA00022840"/>
    </source>
</evidence>
<dbReference type="Pfam" id="PF00586">
    <property type="entry name" value="AIRS"/>
    <property type="match status" value="1"/>
</dbReference>
<dbReference type="Gene3D" id="3.30.1330.10">
    <property type="entry name" value="PurM-like, N-terminal domain"/>
    <property type="match status" value="1"/>
</dbReference>
<evidence type="ECO:0000259" key="16">
    <source>
        <dbReference type="Pfam" id="PF00586"/>
    </source>
</evidence>
<sequence length="361" mass="40287">MFRKENSKKRKGKSITYSLSGVSISKVEKALSEVKDFIVSTYKPYVFSFWNSFASMLKIPLKEYENPILVASTDGVGTKLMIALKYKKLDTIGEDLLAMNVNDILTAGAKPLFFMDYFAGGRIDPEVYKKVLVSIANACKKADCSLVGGETAEMPGVYKGKEIDLAGFVVGIVEEENLLPKMGKIQEGNILIGVSSSGLHSNGYSLIRYILKKKRISLRKKIDGHDLLEELLKPTKIYSPVILPLLEKYRDNILGIAHITGGGIPGNLPRILPEHIQAEIDPSLWEIPWIFKFLIKKGNLAWKEAFKVFNMGIGLILIVSERENEILEDLRNSGEKAYVIGSLSKGERSVKIRWKESVLES</sequence>
<evidence type="ECO:0000256" key="8">
    <source>
        <dbReference type="ARBA" id="ARBA00022741"/>
    </source>
</evidence>
<dbReference type="EC" id="6.3.3.1" evidence="4 15"/>
<gene>
    <name evidence="15" type="primary">purM</name>
    <name evidence="18" type="ORF">ENU78_03280</name>
</gene>
<dbReference type="Pfam" id="PF02769">
    <property type="entry name" value="AIRS_C"/>
    <property type="match status" value="1"/>
</dbReference>
<evidence type="ECO:0000313" key="18">
    <source>
        <dbReference type="EMBL" id="HGK23465.1"/>
    </source>
</evidence>
<dbReference type="EMBL" id="DTDV01000007">
    <property type="protein sequence ID" value="HGK23465.1"/>
    <property type="molecule type" value="Genomic_DNA"/>
</dbReference>
<evidence type="ECO:0000256" key="4">
    <source>
        <dbReference type="ARBA" id="ARBA00013047"/>
    </source>
</evidence>
<reference evidence="18" key="1">
    <citation type="journal article" date="2020" name="mSystems">
        <title>Genome- and Community-Level Interaction Insights into Carbon Utilization and Element Cycling Functions of Hydrothermarchaeota in Hydrothermal Sediment.</title>
        <authorList>
            <person name="Zhou Z."/>
            <person name="Liu Y."/>
            <person name="Xu W."/>
            <person name="Pan J."/>
            <person name="Luo Z.H."/>
            <person name="Li M."/>
        </authorList>
    </citation>
    <scope>NUCLEOTIDE SEQUENCE [LARGE SCALE GENOMIC DNA]</scope>
    <source>
        <strain evidence="18">SpSt-70</strain>
    </source>
</reference>
<protein>
    <recommendedName>
        <fullName evidence="5 15">Phosphoribosylformylglycinamidine cyclo-ligase</fullName>
        <ecNumber evidence="4 15">6.3.3.1</ecNumber>
    </recommendedName>
    <alternativeName>
        <fullName evidence="12 15">AIR synthase</fullName>
    </alternativeName>
    <alternativeName>
        <fullName evidence="13 15">AIRS</fullName>
    </alternativeName>
    <alternativeName>
        <fullName evidence="11 15">Phosphoribosyl-aminoimidazole synthetase</fullName>
    </alternativeName>
</protein>
<evidence type="ECO:0000256" key="14">
    <source>
        <dbReference type="ARBA" id="ARBA00049057"/>
    </source>
</evidence>
<dbReference type="HAMAP" id="MF_00741">
    <property type="entry name" value="AIRS"/>
    <property type="match status" value="1"/>
</dbReference>
<comment type="catalytic activity">
    <reaction evidence="14 15">
        <text>2-formamido-N(1)-(5-O-phospho-beta-D-ribosyl)acetamidine + ATP = 5-amino-1-(5-phospho-beta-D-ribosyl)imidazole + ADP + phosphate + H(+)</text>
        <dbReference type="Rhea" id="RHEA:23032"/>
        <dbReference type="ChEBI" id="CHEBI:15378"/>
        <dbReference type="ChEBI" id="CHEBI:30616"/>
        <dbReference type="ChEBI" id="CHEBI:43474"/>
        <dbReference type="ChEBI" id="CHEBI:137981"/>
        <dbReference type="ChEBI" id="CHEBI:147287"/>
        <dbReference type="ChEBI" id="CHEBI:456216"/>
        <dbReference type="EC" id="6.3.3.1"/>
    </reaction>
</comment>
<dbReference type="UniPathway" id="UPA00074">
    <property type="reaction ID" value="UER00129"/>
</dbReference>
<dbReference type="GO" id="GO:0004637">
    <property type="term" value="F:phosphoribosylamine-glycine ligase activity"/>
    <property type="evidence" value="ECO:0007669"/>
    <property type="project" value="TreeGrafter"/>
</dbReference>
<comment type="caution">
    <text evidence="18">The sequence shown here is derived from an EMBL/GenBank/DDBJ whole genome shotgun (WGS) entry which is preliminary data.</text>
</comment>
<dbReference type="Gene3D" id="3.90.650.10">
    <property type="entry name" value="PurM-like C-terminal domain"/>
    <property type="match status" value="1"/>
</dbReference>
<keyword evidence="6 15" id="KW-0963">Cytoplasm</keyword>
<evidence type="ECO:0000256" key="15">
    <source>
        <dbReference type="HAMAP-Rule" id="MF_00741"/>
    </source>
</evidence>
<evidence type="ECO:0000256" key="9">
    <source>
        <dbReference type="ARBA" id="ARBA00022755"/>
    </source>
</evidence>
<dbReference type="InterPro" id="IPR016188">
    <property type="entry name" value="PurM-like_N"/>
</dbReference>
<comment type="pathway">
    <text evidence="2 15">Purine metabolism; IMP biosynthesis via de novo pathway; 5-amino-1-(5-phospho-D-ribosyl)imidazole from N(2)-formyl-N(1)-(5-phospho-D-ribosyl)glycinamide: step 2/2.</text>
</comment>
<dbReference type="GO" id="GO:0005524">
    <property type="term" value="F:ATP binding"/>
    <property type="evidence" value="ECO:0007669"/>
    <property type="project" value="UniProtKB-KW"/>
</dbReference>
<dbReference type="PANTHER" id="PTHR10520:SF12">
    <property type="entry name" value="TRIFUNCTIONAL PURINE BIOSYNTHETIC PROTEIN ADENOSINE-3"/>
    <property type="match status" value="1"/>
</dbReference>
<comment type="similarity">
    <text evidence="3 15">Belongs to the AIR synthase family.</text>
</comment>
<dbReference type="SUPFAM" id="SSF55326">
    <property type="entry name" value="PurM N-terminal domain-like"/>
    <property type="match status" value="1"/>
</dbReference>
<dbReference type="InterPro" id="IPR036921">
    <property type="entry name" value="PurM-like_N_sf"/>
</dbReference>
<dbReference type="InterPro" id="IPR036676">
    <property type="entry name" value="PurM-like_C_sf"/>
</dbReference>
<evidence type="ECO:0000259" key="17">
    <source>
        <dbReference type="Pfam" id="PF02769"/>
    </source>
</evidence>
<dbReference type="GO" id="GO:0046084">
    <property type="term" value="P:adenine biosynthetic process"/>
    <property type="evidence" value="ECO:0007669"/>
    <property type="project" value="TreeGrafter"/>
</dbReference>
<comment type="subcellular location">
    <subcellularLocation>
        <location evidence="1 15">Cytoplasm</location>
    </subcellularLocation>
</comment>
<dbReference type="PANTHER" id="PTHR10520">
    <property type="entry name" value="TRIFUNCTIONAL PURINE BIOSYNTHETIC PROTEIN ADENOSINE-3-RELATED"/>
    <property type="match status" value="1"/>
</dbReference>
<dbReference type="InterPro" id="IPR010918">
    <property type="entry name" value="PurM-like_C_dom"/>
</dbReference>
<evidence type="ECO:0000256" key="3">
    <source>
        <dbReference type="ARBA" id="ARBA00010280"/>
    </source>
</evidence>
<dbReference type="NCBIfam" id="TIGR00878">
    <property type="entry name" value="purM"/>
    <property type="match status" value="1"/>
</dbReference>
<dbReference type="FunFam" id="3.30.1330.10:FF:000020">
    <property type="entry name" value="Phosphoribosylformylglycinamidine cyclo-ligase"/>
    <property type="match status" value="1"/>
</dbReference>
<dbReference type="GO" id="GO:0005829">
    <property type="term" value="C:cytosol"/>
    <property type="evidence" value="ECO:0007669"/>
    <property type="project" value="TreeGrafter"/>
</dbReference>
<keyword evidence="10 15" id="KW-0067">ATP-binding</keyword>
<organism evidence="18">
    <name type="scientific">Dictyoglomus thermophilum</name>
    <dbReference type="NCBI Taxonomy" id="14"/>
    <lineage>
        <taxon>Bacteria</taxon>
        <taxon>Pseudomonadati</taxon>
        <taxon>Dictyoglomota</taxon>
        <taxon>Dictyoglomia</taxon>
        <taxon>Dictyoglomales</taxon>
        <taxon>Dictyoglomaceae</taxon>
        <taxon>Dictyoglomus</taxon>
    </lineage>
</organism>
<evidence type="ECO:0000256" key="6">
    <source>
        <dbReference type="ARBA" id="ARBA00022490"/>
    </source>
</evidence>
<evidence type="ECO:0000256" key="12">
    <source>
        <dbReference type="ARBA" id="ARBA00032931"/>
    </source>
</evidence>
<evidence type="ECO:0000256" key="1">
    <source>
        <dbReference type="ARBA" id="ARBA00004496"/>
    </source>
</evidence>
<feature type="domain" description="PurM-like N-terminal" evidence="16">
    <location>
        <begin position="68"/>
        <end position="173"/>
    </location>
</feature>
<dbReference type="CDD" id="cd02196">
    <property type="entry name" value="PurM"/>
    <property type="match status" value="1"/>
</dbReference>
<keyword evidence="9 15" id="KW-0658">Purine biosynthesis</keyword>
<dbReference type="GO" id="GO:0006189">
    <property type="term" value="P:'de novo' IMP biosynthetic process"/>
    <property type="evidence" value="ECO:0007669"/>
    <property type="project" value="UniProtKB-UniRule"/>
</dbReference>